<evidence type="ECO:0000313" key="1">
    <source>
        <dbReference type="EMBL" id="KAJ8720633.1"/>
    </source>
</evidence>
<name>A0ACC2QRU4_9NEOP</name>
<accession>A0ACC2QRU4</accession>
<sequence length="677" mass="75883">MGKINLSQENDGWICPECCCASKKSVENSPTPLDTLNLSDCNITFRQKKSVVDVEQTKLNVEQINYIPQGLSFEINSMKQEIQALKDQLTKAVSLIVSYEEKLESHVSLIDFLKEKIEFLVNDKLKTSDVTTLVATDRSDVATLVATERCDVAELVATVSSEPAHETLNPKQVVKNKTKSQKHKKSKQKNAQPTAPLSLCTQPEPEVIELGLSSSLEQSTLALATSVDAVDEVLKEPDSQWTVVTRKHRQMTSISGTAGPAVTTLKAVEPRKYLHLWNMESSADEIRNYLQHLCPEGSGTCTVDLLTSKVTYGVPLHRFPNPDSRPDLFAAWIAAVGSRVGESDPLKIFKNKRICDRHFDPAWGSQRAHACVAERWCPRDYYVSVKMDISSNTPKPGTSARKRTPVGTFVSHEEEILNWLEEESDDDFSGIDDEDPSFEPEIQRDEDDVISCQEDSQSILEVQQEPAMEVEHQQSSDEPQEHYTGKIGKGRRFTLKEKIAALSIFKQSPKGYRFFRKIFILPAQQTLVKLIQMSNLKPGINKNIFSQLKALFFFDVMKIEEKLCVLMFDEVSVKANLIYQERKDKIAGLVDNGIERKGDFADHAQVFMVRGLIYNYKQAVSYTFASSATKGPELAKTIKEIVTSLQEAGLIVVASECDQGTNNRQALKLLVNEIRGL</sequence>
<gene>
    <name evidence="1" type="ORF">PYW08_006098</name>
</gene>
<proteinExistence type="predicted"/>
<keyword evidence="2" id="KW-1185">Reference proteome</keyword>
<dbReference type="Proteomes" id="UP001231649">
    <property type="component" value="Chromosome 19"/>
</dbReference>
<dbReference type="EMBL" id="CM056795">
    <property type="protein sequence ID" value="KAJ8720633.1"/>
    <property type="molecule type" value="Genomic_DNA"/>
</dbReference>
<evidence type="ECO:0000313" key="2">
    <source>
        <dbReference type="Proteomes" id="UP001231649"/>
    </source>
</evidence>
<organism evidence="1 2">
    <name type="scientific">Mythimna loreyi</name>
    <dbReference type="NCBI Taxonomy" id="667449"/>
    <lineage>
        <taxon>Eukaryota</taxon>
        <taxon>Metazoa</taxon>
        <taxon>Ecdysozoa</taxon>
        <taxon>Arthropoda</taxon>
        <taxon>Hexapoda</taxon>
        <taxon>Insecta</taxon>
        <taxon>Pterygota</taxon>
        <taxon>Neoptera</taxon>
        <taxon>Endopterygota</taxon>
        <taxon>Lepidoptera</taxon>
        <taxon>Glossata</taxon>
        <taxon>Ditrysia</taxon>
        <taxon>Noctuoidea</taxon>
        <taxon>Noctuidae</taxon>
        <taxon>Noctuinae</taxon>
        <taxon>Hadenini</taxon>
        <taxon>Mythimna</taxon>
    </lineage>
</organism>
<comment type="caution">
    <text evidence="1">The sequence shown here is derived from an EMBL/GenBank/DDBJ whole genome shotgun (WGS) entry which is preliminary data.</text>
</comment>
<protein>
    <submittedName>
        <fullName evidence="1">Uncharacterized protein</fullName>
    </submittedName>
</protein>
<reference evidence="1" key="1">
    <citation type="submission" date="2023-03" db="EMBL/GenBank/DDBJ databases">
        <title>Chromosome-level genomes of two armyworms, Mythimna separata and Mythimna loreyi, provide insights into the biosynthesis and reception of sex pheromones.</title>
        <authorList>
            <person name="Zhao H."/>
        </authorList>
    </citation>
    <scope>NUCLEOTIDE SEQUENCE</scope>
    <source>
        <strain evidence="1">BeijingLab</strain>
    </source>
</reference>